<keyword evidence="3" id="KW-1185">Reference proteome</keyword>
<name>A0A9P6B4I7_9AGAM</name>
<dbReference type="PANTHER" id="PTHR43355">
    <property type="entry name" value="FLAVIN REDUCTASE (NADPH)"/>
    <property type="match status" value="1"/>
</dbReference>
<dbReference type="GO" id="GO:0004074">
    <property type="term" value="F:biliverdin reductase [NAD(P)H] activity"/>
    <property type="evidence" value="ECO:0007669"/>
    <property type="project" value="TreeGrafter"/>
</dbReference>
<proteinExistence type="inferred from homology"/>
<dbReference type="Proteomes" id="UP000886523">
    <property type="component" value="Unassembled WGS sequence"/>
</dbReference>
<comment type="similarity">
    <text evidence="1">Belongs to the avfA family.</text>
</comment>
<dbReference type="InterPro" id="IPR051606">
    <property type="entry name" value="Polyketide_Oxido-like"/>
</dbReference>
<evidence type="ECO:0000313" key="3">
    <source>
        <dbReference type="Proteomes" id="UP000886523"/>
    </source>
</evidence>
<reference evidence="2" key="1">
    <citation type="journal article" date="2020" name="Nat. Commun.">
        <title>Large-scale genome sequencing of mycorrhizal fungi provides insights into the early evolution of symbiotic traits.</title>
        <authorList>
            <person name="Miyauchi S."/>
            <person name="Kiss E."/>
            <person name="Kuo A."/>
            <person name="Drula E."/>
            <person name="Kohler A."/>
            <person name="Sanchez-Garcia M."/>
            <person name="Morin E."/>
            <person name="Andreopoulos B."/>
            <person name="Barry K.W."/>
            <person name="Bonito G."/>
            <person name="Buee M."/>
            <person name="Carver A."/>
            <person name="Chen C."/>
            <person name="Cichocki N."/>
            <person name="Clum A."/>
            <person name="Culley D."/>
            <person name="Crous P.W."/>
            <person name="Fauchery L."/>
            <person name="Girlanda M."/>
            <person name="Hayes R.D."/>
            <person name="Keri Z."/>
            <person name="LaButti K."/>
            <person name="Lipzen A."/>
            <person name="Lombard V."/>
            <person name="Magnuson J."/>
            <person name="Maillard F."/>
            <person name="Murat C."/>
            <person name="Nolan M."/>
            <person name="Ohm R.A."/>
            <person name="Pangilinan J."/>
            <person name="Pereira M.F."/>
            <person name="Perotto S."/>
            <person name="Peter M."/>
            <person name="Pfister S."/>
            <person name="Riley R."/>
            <person name="Sitrit Y."/>
            <person name="Stielow J.B."/>
            <person name="Szollosi G."/>
            <person name="Zifcakova L."/>
            <person name="Stursova M."/>
            <person name="Spatafora J.W."/>
            <person name="Tedersoo L."/>
            <person name="Vaario L.M."/>
            <person name="Yamada A."/>
            <person name="Yan M."/>
            <person name="Wang P."/>
            <person name="Xu J."/>
            <person name="Bruns T."/>
            <person name="Baldrian P."/>
            <person name="Vilgalys R."/>
            <person name="Dunand C."/>
            <person name="Henrissat B."/>
            <person name="Grigoriev I.V."/>
            <person name="Hibbett D."/>
            <person name="Nagy L.G."/>
            <person name="Martin F.M."/>
        </authorList>
    </citation>
    <scope>NUCLEOTIDE SEQUENCE</scope>
    <source>
        <strain evidence="2">UP504</strain>
    </source>
</reference>
<comment type="caution">
    <text evidence="2">The sequence shown here is derived from an EMBL/GenBank/DDBJ whole genome shotgun (WGS) entry which is preliminary data.</text>
</comment>
<dbReference type="OrthoDB" id="10254221at2759"/>
<dbReference type="Gene3D" id="3.40.50.720">
    <property type="entry name" value="NAD(P)-binding Rossmann-like Domain"/>
    <property type="match status" value="1"/>
</dbReference>
<evidence type="ECO:0008006" key="4">
    <source>
        <dbReference type="Google" id="ProtNLM"/>
    </source>
</evidence>
<dbReference type="InterPro" id="IPR036291">
    <property type="entry name" value="NAD(P)-bd_dom_sf"/>
</dbReference>
<gene>
    <name evidence="2" type="ORF">BS47DRAFT_1314310</name>
</gene>
<dbReference type="EMBL" id="MU128931">
    <property type="protein sequence ID" value="KAF9517579.1"/>
    <property type="molecule type" value="Genomic_DNA"/>
</dbReference>
<evidence type="ECO:0000256" key="1">
    <source>
        <dbReference type="ARBA" id="ARBA00038376"/>
    </source>
</evidence>
<dbReference type="GO" id="GO:0042602">
    <property type="term" value="F:riboflavin reductase (NADPH) activity"/>
    <property type="evidence" value="ECO:0007669"/>
    <property type="project" value="TreeGrafter"/>
</dbReference>
<protein>
    <recommendedName>
        <fullName evidence="4">NAD(P)-binding domain-containing protein</fullName>
    </recommendedName>
</protein>
<dbReference type="AlphaFoldDB" id="A0A9P6B4I7"/>
<evidence type="ECO:0000313" key="2">
    <source>
        <dbReference type="EMBL" id="KAF9517579.1"/>
    </source>
</evidence>
<dbReference type="PANTHER" id="PTHR43355:SF2">
    <property type="entry name" value="FLAVIN REDUCTASE (NADPH)"/>
    <property type="match status" value="1"/>
</dbReference>
<sequence length="246" mass="26504">MKAPESRHFLILGATGSSGLLTVQLALGRRHSVTIYARSPHKLPEEITSNPLVTVVKGAPRCMRLVVYHYSMLQLGELTQEDAFESCFLPKEGVAPIYGVISALGPKVGQPSGNPLAAGYEVLLRLVHKYSIQRIVLLSTVSLSSPEDRFSIIREILVAGIKIIGYTAWTDVVAIGKLMQSSAATGLDVTLARVATLNDADGGSLKVGFIGDGKVGWMLARRDLAIFFVDEAEDPKWAGQLPFISS</sequence>
<dbReference type="SUPFAM" id="SSF51735">
    <property type="entry name" value="NAD(P)-binding Rossmann-fold domains"/>
    <property type="match status" value="1"/>
</dbReference>
<accession>A0A9P6B4I7</accession>
<organism evidence="2 3">
    <name type="scientific">Hydnum rufescens UP504</name>
    <dbReference type="NCBI Taxonomy" id="1448309"/>
    <lineage>
        <taxon>Eukaryota</taxon>
        <taxon>Fungi</taxon>
        <taxon>Dikarya</taxon>
        <taxon>Basidiomycota</taxon>
        <taxon>Agaricomycotina</taxon>
        <taxon>Agaricomycetes</taxon>
        <taxon>Cantharellales</taxon>
        <taxon>Hydnaceae</taxon>
        <taxon>Hydnum</taxon>
    </lineage>
</organism>